<comment type="caution">
    <text evidence="6">The sequence shown here is derived from an EMBL/GenBank/DDBJ whole genome shotgun (WGS) entry which is preliminary data.</text>
</comment>
<proteinExistence type="predicted"/>
<evidence type="ECO:0000256" key="3">
    <source>
        <dbReference type="ARBA" id="ARBA00022827"/>
    </source>
</evidence>
<sequence length="365" mass="39189">MTVLVAGAGISGLSTAWALTKRGVPVTLLEQGPIPNPLSASGDQHRIIRRAYGGQGGYQRRIGAAYDAWDEMWSDLGEKHLVETGFMLLCQQEGDGADIYRDGLIEGGYPFEALSPEETAARYPFVDPATIRYGAVSEEGGVLLCQKIARGLRDWLSANGATIRENCKVTAVDAAAGSVTLADGSVLSGDHVIVTAGAWMLGLFPDLSANLATYRTAVVYLTPPEDLREAWERSPCILDPGGPIDGYVLPPVPGTGLKFGAGIHKYKALPDQDRVAKPGEGEILRDYFSPPFARIGEYRVDDVVTCAYTFTADEHFFVKTGDRTTIVSACSGHGYKFGAVVGQKLAEGLIAKDMDSARLWLEARD</sequence>
<dbReference type="Pfam" id="PF01266">
    <property type="entry name" value="DAO"/>
    <property type="match status" value="1"/>
</dbReference>
<evidence type="ECO:0000256" key="4">
    <source>
        <dbReference type="ARBA" id="ARBA00023002"/>
    </source>
</evidence>
<dbReference type="PANTHER" id="PTHR10961:SF7">
    <property type="entry name" value="FAD DEPENDENT OXIDOREDUCTASE DOMAIN-CONTAINING PROTEIN"/>
    <property type="match status" value="1"/>
</dbReference>
<dbReference type="InterPro" id="IPR036188">
    <property type="entry name" value="FAD/NAD-bd_sf"/>
</dbReference>
<gene>
    <name evidence="6" type="ORF">CLV41_108110</name>
</gene>
<name>A0A2S3UPP0_9HYPH</name>
<evidence type="ECO:0000256" key="1">
    <source>
        <dbReference type="ARBA" id="ARBA00001974"/>
    </source>
</evidence>
<accession>A0A2S3UPP0</accession>
<keyword evidence="3" id="KW-0274">FAD</keyword>
<dbReference type="EMBL" id="PPCN01000008">
    <property type="protein sequence ID" value="POF29685.1"/>
    <property type="molecule type" value="Genomic_DNA"/>
</dbReference>
<comment type="cofactor">
    <cofactor evidence="1">
        <name>FAD</name>
        <dbReference type="ChEBI" id="CHEBI:57692"/>
    </cofactor>
</comment>
<organism evidence="6 7">
    <name type="scientific">Roseibium marinum</name>
    <dbReference type="NCBI Taxonomy" id="281252"/>
    <lineage>
        <taxon>Bacteria</taxon>
        <taxon>Pseudomonadati</taxon>
        <taxon>Pseudomonadota</taxon>
        <taxon>Alphaproteobacteria</taxon>
        <taxon>Hyphomicrobiales</taxon>
        <taxon>Stappiaceae</taxon>
        <taxon>Roseibium</taxon>
    </lineage>
</organism>
<dbReference type="AlphaFoldDB" id="A0A2S3UPP0"/>
<evidence type="ECO:0000313" key="7">
    <source>
        <dbReference type="Proteomes" id="UP000236959"/>
    </source>
</evidence>
<keyword evidence="7" id="KW-1185">Reference proteome</keyword>
<dbReference type="InterPro" id="IPR045170">
    <property type="entry name" value="MTOX"/>
</dbReference>
<dbReference type="RefSeq" id="WP_103223746.1">
    <property type="nucleotide sequence ID" value="NZ_PPCN01000008.1"/>
</dbReference>
<evidence type="ECO:0000256" key="2">
    <source>
        <dbReference type="ARBA" id="ARBA00022630"/>
    </source>
</evidence>
<evidence type="ECO:0000259" key="5">
    <source>
        <dbReference type="Pfam" id="PF01266"/>
    </source>
</evidence>
<dbReference type="InterPro" id="IPR006076">
    <property type="entry name" value="FAD-dep_OxRdtase"/>
</dbReference>
<protein>
    <submittedName>
        <fullName evidence="6">Sarcosine oxidase</fullName>
    </submittedName>
</protein>
<dbReference type="Gene3D" id="3.30.9.10">
    <property type="entry name" value="D-Amino Acid Oxidase, subunit A, domain 2"/>
    <property type="match status" value="1"/>
</dbReference>
<keyword evidence="4" id="KW-0560">Oxidoreductase</keyword>
<dbReference type="GO" id="GO:0008115">
    <property type="term" value="F:sarcosine oxidase activity"/>
    <property type="evidence" value="ECO:0007669"/>
    <property type="project" value="TreeGrafter"/>
</dbReference>
<dbReference type="SUPFAM" id="SSF51905">
    <property type="entry name" value="FAD/NAD(P)-binding domain"/>
    <property type="match status" value="1"/>
</dbReference>
<feature type="domain" description="FAD dependent oxidoreductase" evidence="5">
    <location>
        <begin position="3"/>
        <end position="347"/>
    </location>
</feature>
<dbReference type="Proteomes" id="UP000236959">
    <property type="component" value="Unassembled WGS sequence"/>
</dbReference>
<dbReference type="PANTHER" id="PTHR10961">
    <property type="entry name" value="PEROXISOMAL SARCOSINE OXIDASE"/>
    <property type="match status" value="1"/>
</dbReference>
<dbReference type="GO" id="GO:0050660">
    <property type="term" value="F:flavin adenine dinucleotide binding"/>
    <property type="evidence" value="ECO:0007669"/>
    <property type="project" value="InterPro"/>
</dbReference>
<reference evidence="6 7" key="1">
    <citation type="submission" date="2018-01" db="EMBL/GenBank/DDBJ databases">
        <title>Genomic Encyclopedia of Archaeal and Bacterial Type Strains, Phase II (KMG-II): from individual species to whole genera.</title>
        <authorList>
            <person name="Goeker M."/>
        </authorList>
    </citation>
    <scope>NUCLEOTIDE SEQUENCE [LARGE SCALE GENOMIC DNA]</scope>
    <source>
        <strain evidence="6 7">DSM 17023</strain>
    </source>
</reference>
<evidence type="ECO:0000313" key="6">
    <source>
        <dbReference type="EMBL" id="POF29685.1"/>
    </source>
</evidence>
<keyword evidence="2" id="KW-0285">Flavoprotein</keyword>
<dbReference type="OrthoDB" id="9806257at2"/>
<dbReference type="Gene3D" id="3.50.50.60">
    <property type="entry name" value="FAD/NAD(P)-binding domain"/>
    <property type="match status" value="1"/>
</dbReference>